<evidence type="ECO:0000313" key="3">
    <source>
        <dbReference type="EMBL" id="REE66995.1"/>
    </source>
</evidence>
<dbReference type="GO" id="GO:0006355">
    <property type="term" value="P:regulation of DNA-templated transcription"/>
    <property type="evidence" value="ECO:0007669"/>
    <property type="project" value="InterPro"/>
</dbReference>
<dbReference type="RefSeq" id="WP_181909792.1">
    <property type="nucleotide sequence ID" value="NZ_QTTN01000045.1"/>
</dbReference>
<keyword evidence="1" id="KW-0238">DNA-binding</keyword>
<evidence type="ECO:0000256" key="1">
    <source>
        <dbReference type="ARBA" id="ARBA00023125"/>
    </source>
</evidence>
<dbReference type="EMBL" id="QTTN01000045">
    <property type="protein sequence ID" value="REE66995.1"/>
    <property type="molecule type" value="Genomic_DNA"/>
</dbReference>
<dbReference type="GO" id="GO:0003677">
    <property type="term" value="F:DNA binding"/>
    <property type="evidence" value="ECO:0007669"/>
    <property type="project" value="UniProtKB-KW"/>
</dbReference>
<dbReference type="InterPro" id="IPR011051">
    <property type="entry name" value="RmlC_Cupin_sf"/>
</dbReference>
<dbReference type="InterPro" id="IPR014710">
    <property type="entry name" value="RmlC-like_jellyroll"/>
</dbReference>
<sequence>MSYEHELKQHFHKLESLSLALSIGALHVDVMKLNYVPPGPNWYAPPHKHSSYEFHFITEDKGFGSMGNTPFNVEAGMLYLTGPEVVHTQLTDKTEPMAELCLQCQFEIDAIAYFASQQEARQLLTILSTPVNGAVHDQFGAIPLFFACAKEANNSYVGHYSLIRCLIAEILLLQQGLSEVRS</sequence>
<dbReference type="SUPFAM" id="SSF51182">
    <property type="entry name" value="RmlC-like cupins"/>
    <property type="match status" value="1"/>
</dbReference>
<feature type="domain" description="AraC-type arabinose-binding/dimerisation" evidence="2">
    <location>
        <begin position="40"/>
        <end position="104"/>
    </location>
</feature>
<dbReference type="AlphaFoldDB" id="A0A3D9QU89"/>
<proteinExistence type="predicted"/>
<comment type="caution">
    <text evidence="3">The sequence shown here is derived from an EMBL/GenBank/DDBJ whole genome shotgun (WGS) entry which is preliminary data.</text>
</comment>
<dbReference type="Gene3D" id="2.60.120.10">
    <property type="entry name" value="Jelly Rolls"/>
    <property type="match status" value="1"/>
</dbReference>
<evidence type="ECO:0000313" key="4">
    <source>
        <dbReference type="Proteomes" id="UP000256304"/>
    </source>
</evidence>
<protein>
    <submittedName>
        <fullName evidence="3">AraC-like protein</fullName>
    </submittedName>
</protein>
<dbReference type="InterPro" id="IPR003313">
    <property type="entry name" value="AraC-bd"/>
</dbReference>
<gene>
    <name evidence="3" type="ORF">A8990_1454</name>
</gene>
<keyword evidence="4" id="KW-1185">Reference proteome</keyword>
<reference evidence="3 4" key="1">
    <citation type="submission" date="2018-08" db="EMBL/GenBank/DDBJ databases">
        <title>Genomic Encyclopedia of Type Strains, Phase III (KMG-III): the genomes of soil and plant-associated and newly described type strains.</title>
        <authorList>
            <person name="Whitman W."/>
        </authorList>
    </citation>
    <scope>NUCLEOTIDE SEQUENCE [LARGE SCALE GENOMIC DNA]</scope>
    <source>
        <strain evidence="3 4">CGMCC 1.10966</strain>
    </source>
</reference>
<dbReference type="Pfam" id="PF02311">
    <property type="entry name" value="AraC_binding"/>
    <property type="match status" value="1"/>
</dbReference>
<organism evidence="3 4">
    <name type="scientific">Paenibacillus taihuensis</name>
    <dbReference type="NCBI Taxonomy" id="1156355"/>
    <lineage>
        <taxon>Bacteria</taxon>
        <taxon>Bacillati</taxon>
        <taxon>Bacillota</taxon>
        <taxon>Bacilli</taxon>
        <taxon>Bacillales</taxon>
        <taxon>Paenibacillaceae</taxon>
        <taxon>Paenibacillus</taxon>
    </lineage>
</organism>
<evidence type="ECO:0000259" key="2">
    <source>
        <dbReference type="Pfam" id="PF02311"/>
    </source>
</evidence>
<name>A0A3D9QU89_9BACL</name>
<accession>A0A3D9QU89</accession>
<dbReference type="Proteomes" id="UP000256304">
    <property type="component" value="Unassembled WGS sequence"/>
</dbReference>